<dbReference type="Pfam" id="PF04082">
    <property type="entry name" value="Fungal_trans"/>
    <property type="match status" value="1"/>
</dbReference>
<evidence type="ECO:0000256" key="4">
    <source>
        <dbReference type="ARBA" id="ARBA00023125"/>
    </source>
</evidence>
<dbReference type="CDD" id="cd12148">
    <property type="entry name" value="fungal_TF_MHR"/>
    <property type="match status" value="1"/>
</dbReference>
<feature type="compositionally biased region" description="Basic and acidic residues" evidence="11">
    <location>
        <begin position="62"/>
        <end position="77"/>
    </location>
</feature>
<evidence type="ECO:0000313" key="14">
    <source>
        <dbReference type="EMBL" id="KAJ5370430.1"/>
    </source>
</evidence>
<feature type="compositionally biased region" description="Polar residues" evidence="11">
    <location>
        <begin position="78"/>
        <end position="104"/>
    </location>
</feature>
<dbReference type="PANTHER" id="PTHR47663:SF1">
    <property type="entry name" value="XYLANOLYTIC TRANSCRIPTIONAL ACTIVATOR XLNR-RELATED"/>
    <property type="match status" value="1"/>
</dbReference>
<evidence type="ECO:0000256" key="8">
    <source>
        <dbReference type="ARBA" id="ARBA00037990"/>
    </source>
</evidence>
<reference evidence="14" key="1">
    <citation type="submission" date="2022-11" db="EMBL/GenBank/DDBJ databases">
        <authorList>
            <person name="Petersen C."/>
        </authorList>
    </citation>
    <scope>NUCLEOTIDE SEQUENCE</scope>
    <source>
        <strain evidence="14">IBT 29864</strain>
    </source>
</reference>
<keyword evidence="2" id="KW-0862">Zinc</keyword>
<dbReference type="GO" id="GO:0006351">
    <property type="term" value="P:DNA-templated transcription"/>
    <property type="evidence" value="ECO:0007669"/>
    <property type="project" value="InterPro"/>
</dbReference>
<comment type="similarity">
    <text evidence="8">Belongs to the xlnR/xlr1 family.</text>
</comment>
<keyword evidence="3" id="KW-0805">Transcription regulation</keyword>
<dbReference type="InterPro" id="IPR051439">
    <property type="entry name" value="XlnR/Xlr1"/>
</dbReference>
<protein>
    <recommendedName>
        <fullName evidence="9">Xylanolytic transcriptional activator xlnR</fullName>
    </recommendedName>
    <alternativeName>
        <fullName evidence="10">Xylanase regulator</fullName>
    </alternativeName>
</protein>
<feature type="region of interest" description="Disordered" evidence="11">
    <location>
        <begin position="553"/>
        <end position="582"/>
    </location>
</feature>
<evidence type="ECO:0000313" key="15">
    <source>
        <dbReference type="Proteomes" id="UP001147782"/>
    </source>
</evidence>
<evidence type="ECO:0000256" key="2">
    <source>
        <dbReference type="ARBA" id="ARBA00022833"/>
    </source>
</evidence>
<dbReference type="InterPro" id="IPR001138">
    <property type="entry name" value="Zn2Cys6_DnaBD"/>
</dbReference>
<dbReference type="InterPro" id="IPR007219">
    <property type="entry name" value="XnlR_reg_dom"/>
</dbReference>
<evidence type="ECO:0000259" key="13">
    <source>
        <dbReference type="SMART" id="SM00066"/>
    </source>
</evidence>
<organism evidence="14 15">
    <name type="scientific">Penicillium cataractarum</name>
    <dbReference type="NCBI Taxonomy" id="2100454"/>
    <lineage>
        <taxon>Eukaryota</taxon>
        <taxon>Fungi</taxon>
        <taxon>Dikarya</taxon>
        <taxon>Ascomycota</taxon>
        <taxon>Pezizomycotina</taxon>
        <taxon>Eurotiomycetes</taxon>
        <taxon>Eurotiomycetidae</taxon>
        <taxon>Eurotiales</taxon>
        <taxon>Aspergillaceae</taxon>
        <taxon>Penicillium</taxon>
    </lineage>
</organism>
<dbReference type="OrthoDB" id="5365785at2759"/>
<dbReference type="RefSeq" id="XP_056554864.1">
    <property type="nucleotide sequence ID" value="XM_056699451.1"/>
</dbReference>
<evidence type="ECO:0000256" key="9">
    <source>
        <dbReference type="ARBA" id="ARBA00040261"/>
    </source>
</evidence>
<keyword evidence="15" id="KW-1185">Reference proteome</keyword>
<feature type="transmembrane region" description="Helical" evidence="12">
    <location>
        <begin position="653"/>
        <end position="673"/>
    </location>
</feature>
<dbReference type="Proteomes" id="UP001147782">
    <property type="component" value="Unassembled WGS sequence"/>
</dbReference>
<keyword evidence="12" id="KW-0812">Transmembrane</keyword>
<keyword evidence="6" id="KW-0804">Transcription</keyword>
<feature type="domain" description="Zn(2)-C6 fungal-type" evidence="13">
    <location>
        <begin position="12"/>
        <end position="60"/>
    </location>
</feature>
<comment type="caution">
    <text evidence="14">The sequence shown here is derived from an EMBL/GenBank/DDBJ whole genome shotgun (WGS) entry which is preliminary data.</text>
</comment>
<accession>A0A9W9S204</accession>
<evidence type="ECO:0000256" key="7">
    <source>
        <dbReference type="ARBA" id="ARBA00023242"/>
    </source>
</evidence>
<sequence length="755" mass="84547">MTSTNMAHRSQTRVLRACDSCTYSKQRCDGQRPCHVTLSRRCAERKEECHYTKAVRKRGRRPRTDPGRDIQRDDQIFENRSPQNQSRSPGDTVMSSSTSNQDAPSVISSLEHRSYGLDANANDPGPMTSPSGAEKFATNNQPFSAQKDPLGGLFQTSLSSVRMETSSAISPPRISLDHRGSLSGLHQSVFDDVPGSMSEHVSMRSPYRCLESILPHLNGLLSAEEASEMLEIYFNEKHNSLFKSTSPYMLAHVLHPSSVLHPTDPRPTSSALLAVILFCVAQTADMKIFDTPGARERMSVDLYRLSLDLLQSEDPDNYFRTSGNGGTPSNSHSAPDRQPSGKALLPRQLGSTDTILAVAILTIVISGGHYKADSLKWRDKLIRLVRASGLSMEDQDIDLGPVFCGLYNGDATFRRWMVAKEERRRLFWLVYCLDRHLALSFNMRLSIAEGTFCVRTPLPEKLWQSLDTADLNCIPACSLGPPTQISGAGFFEYFLPLARVLGHIIDLHHVRAHPTLGQYIPLEAVHRIEAMISQREQELVDLDNQTDSYLTNDSALHPFPRQSNGGPPQGVDPFGSPTAGTSKDPKLQLVKIYSTYLLHVFYILLHGKWDPISMIEDRDDWITSESFLTCASHALSASGVVSQILTIDPEMTFMPYLFGIYLLQGSFILLLFVDRMPELGPNRSVEEVCETIIRAHEVSVVTLDTTFQKNFRKVFRSMLYDAQQAGPHSWDEHKARRRELLSLYRWTPLAQGLAY</sequence>
<evidence type="ECO:0000256" key="3">
    <source>
        <dbReference type="ARBA" id="ARBA00023015"/>
    </source>
</evidence>
<dbReference type="Gene3D" id="4.10.240.10">
    <property type="entry name" value="Zn(2)-C6 fungal-type DNA-binding domain"/>
    <property type="match status" value="1"/>
</dbReference>
<dbReference type="AlphaFoldDB" id="A0A9W9S204"/>
<dbReference type="GO" id="GO:0003677">
    <property type="term" value="F:DNA binding"/>
    <property type="evidence" value="ECO:0007669"/>
    <property type="project" value="UniProtKB-KW"/>
</dbReference>
<keyword evidence="1" id="KW-0479">Metal-binding</keyword>
<keyword evidence="4" id="KW-0238">DNA-binding</keyword>
<dbReference type="EMBL" id="JAPZBS010000005">
    <property type="protein sequence ID" value="KAJ5370430.1"/>
    <property type="molecule type" value="Genomic_DNA"/>
</dbReference>
<dbReference type="PANTHER" id="PTHR47663">
    <property type="entry name" value="XYLANOLYTIC TRANSCRIPTIONAL ACTIVATOR XLNR-RELATED"/>
    <property type="match status" value="1"/>
</dbReference>
<evidence type="ECO:0000256" key="12">
    <source>
        <dbReference type="SAM" id="Phobius"/>
    </source>
</evidence>
<evidence type="ECO:0000256" key="6">
    <source>
        <dbReference type="ARBA" id="ARBA00023163"/>
    </source>
</evidence>
<evidence type="ECO:0000256" key="1">
    <source>
        <dbReference type="ARBA" id="ARBA00022723"/>
    </source>
</evidence>
<evidence type="ECO:0000256" key="5">
    <source>
        <dbReference type="ARBA" id="ARBA00023159"/>
    </source>
</evidence>
<name>A0A9W9S204_9EURO</name>
<keyword evidence="7" id="KW-0539">Nucleus</keyword>
<proteinExistence type="inferred from homology"/>
<keyword evidence="12" id="KW-1133">Transmembrane helix</keyword>
<feature type="compositionally biased region" description="Polar residues" evidence="11">
    <location>
        <begin position="319"/>
        <end position="333"/>
    </location>
</feature>
<evidence type="ECO:0000256" key="10">
    <source>
        <dbReference type="ARBA" id="ARBA00041954"/>
    </source>
</evidence>
<gene>
    <name evidence="14" type="ORF">N7496_006522</name>
</gene>
<reference evidence="14" key="2">
    <citation type="journal article" date="2023" name="IMA Fungus">
        <title>Comparative genomic study of the Penicillium genus elucidates a diverse pangenome and 15 lateral gene transfer events.</title>
        <authorList>
            <person name="Petersen C."/>
            <person name="Sorensen T."/>
            <person name="Nielsen M.R."/>
            <person name="Sondergaard T.E."/>
            <person name="Sorensen J.L."/>
            <person name="Fitzpatrick D.A."/>
            <person name="Frisvad J.C."/>
            <person name="Nielsen K.L."/>
        </authorList>
    </citation>
    <scope>NUCLEOTIDE SEQUENCE</scope>
    <source>
        <strain evidence="14">IBT 29864</strain>
    </source>
</reference>
<dbReference type="InterPro" id="IPR036864">
    <property type="entry name" value="Zn2-C6_fun-type_DNA-bd_sf"/>
</dbReference>
<feature type="region of interest" description="Disordered" evidence="11">
    <location>
        <begin position="317"/>
        <end position="345"/>
    </location>
</feature>
<feature type="region of interest" description="Disordered" evidence="11">
    <location>
        <begin position="53"/>
        <end position="104"/>
    </location>
</feature>
<dbReference type="GeneID" id="81438630"/>
<feature type="region of interest" description="Disordered" evidence="11">
    <location>
        <begin position="116"/>
        <end position="151"/>
    </location>
</feature>
<dbReference type="SUPFAM" id="SSF57701">
    <property type="entry name" value="Zn2/Cys6 DNA-binding domain"/>
    <property type="match status" value="1"/>
</dbReference>
<dbReference type="SMART" id="SM00066">
    <property type="entry name" value="GAL4"/>
    <property type="match status" value="1"/>
</dbReference>
<dbReference type="CDD" id="cd00067">
    <property type="entry name" value="GAL4"/>
    <property type="match status" value="1"/>
</dbReference>
<dbReference type="GO" id="GO:0000981">
    <property type="term" value="F:DNA-binding transcription factor activity, RNA polymerase II-specific"/>
    <property type="evidence" value="ECO:0007669"/>
    <property type="project" value="InterPro"/>
</dbReference>
<keyword evidence="5" id="KW-0010">Activator</keyword>
<dbReference type="GO" id="GO:0008270">
    <property type="term" value="F:zinc ion binding"/>
    <property type="evidence" value="ECO:0007669"/>
    <property type="project" value="InterPro"/>
</dbReference>
<evidence type="ECO:0000256" key="11">
    <source>
        <dbReference type="SAM" id="MobiDB-lite"/>
    </source>
</evidence>
<keyword evidence="12" id="KW-0472">Membrane</keyword>